<evidence type="ECO:0000313" key="4">
    <source>
        <dbReference type="EMBL" id="MDZ5459635.1"/>
    </source>
</evidence>
<name>A0ABU5IL62_9BURK</name>
<dbReference type="Gene3D" id="3.90.550.10">
    <property type="entry name" value="Spore Coat Polysaccharide Biosynthesis Protein SpsA, Chain A"/>
    <property type="match status" value="1"/>
</dbReference>
<dbReference type="RefSeq" id="WP_322467321.1">
    <property type="nucleotide sequence ID" value="NZ_JAXOJX010000047.1"/>
</dbReference>
<organism evidence="4 5">
    <name type="scientific">Azohydromonas lata</name>
    <dbReference type="NCBI Taxonomy" id="45677"/>
    <lineage>
        <taxon>Bacteria</taxon>
        <taxon>Pseudomonadati</taxon>
        <taxon>Pseudomonadota</taxon>
        <taxon>Betaproteobacteria</taxon>
        <taxon>Burkholderiales</taxon>
        <taxon>Sphaerotilaceae</taxon>
        <taxon>Azohydromonas</taxon>
    </lineage>
</organism>
<dbReference type="Pfam" id="PF12804">
    <property type="entry name" value="NTP_transf_3"/>
    <property type="match status" value="1"/>
</dbReference>
<dbReference type="PANTHER" id="PTHR43777">
    <property type="entry name" value="MOLYBDENUM COFACTOR CYTIDYLYLTRANSFERASE"/>
    <property type="match status" value="1"/>
</dbReference>
<protein>
    <submittedName>
        <fullName evidence="4">NTP transferase domain-containing protein</fullName>
    </submittedName>
</protein>
<reference evidence="4 5" key="1">
    <citation type="submission" date="2023-11" db="EMBL/GenBank/DDBJ databases">
        <title>Draft genome of Azohydromonas lata strain H1 (DSM1123), a polyhydroxyalkanoate producer.</title>
        <authorList>
            <person name="Traversa D."/>
            <person name="D'Addabbo P."/>
            <person name="Pazzani C."/>
            <person name="Manzari C."/>
            <person name="Chiara M."/>
            <person name="Scrascia M."/>
        </authorList>
    </citation>
    <scope>NUCLEOTIDE SEQUENCE [LARGE SCALE GENOMIC DNA]</scope>
    <source>
        <strain evidence="4 5">H1</strain>
    </source>
</reference>
<keyword evidence="1" id="KW-0460">Magnesium</keyword>
<comment type="caution">
    <text evidence="4">The sequence shown here is derived from an EMBL/GenBank/DDBJ whole genome shotgun (WGS) entry which is preliminary data.</text>
</comment>
<evidence type="ECO:0000256" key="2">
    <source>
        <dbReference type="SAM" id="MobiDB-lite"/>
    </source>
</evidence>
<evidence type="ECO:0000256" key="1">
    <source>
        <dbReference type="ARBA" id="ARBA00022842"/>
    </source>
</evidence>
<dbReference type="InterPro" id="IPR025877">
    <property type="entry name" value="MobA-like_NTP_Trfase"/>
</dbReference>
<dbReference type="EMBL" id="JAXOJX010000047">
    <property type="protein sequence ID" value="MDZ5459635.1"/>
    <property type="molecule type" value="Genomic_DNA"/>
</dbReference>
<dbReference type="PANTHER" id="PTHR43777:SF1">
    <property type="entry name" value="MOLYBDENUM COFACTOR CYTIDYLYLTRANSFERASE"/>
    <property type="match status" value="1"/>
</dbReference>
<sequence length="215" mass="22305">MVLDTAFCPTVVVLGAGRGSRFYGPLRSPRQLDDGDMLEASLRVAVASGLPVLAVTREALAARACTQLAARDVVVVPDVLLPDGRDGTPGLSECISAGVSARPGSSGWVVLPADMPLVLPSTLVAVAQALRVHAVAYAQHAGRRGHPVGFGAELYSELVLLPDDSAARRLVARYPSCGVDVDDPGTQMDVESLRDAASLQPPPGPRAFAPAPPAW</sequence>
<dbReference type="SUPFAM" id="SSF53448">
    <property type="entry name" value="Nucleotide-diphospho-sugar transferases"/>
    <property type="match status" value="1"/>
</dbReference>
<gene>
    <name evidence="4" type="ORF">SM757_23950</name>
</gene>
<evidence type="ECO:0000313" key="5">
    <source>
        <dbReference type="Proteomes" id="UP001293718"/>
    </source>
</evidence>
<keyword evidence="4" id="KW-0808">Transferase</keyword>
<feature type="compositionally biased region" description="Pro residues" evidence="2">
    <location>
        <begin position="200"/>
        <end position="215"/>
    </location>
</feature>
<feature type="domain" description="MobA-like NTP transferase" evidence="3">
    <location>
        <begin position="11"/>
        <end position="174"/>
    </location>
</feature>
<dbReference type="GO" id="GO:0016740">
    <property type="term" value="F:transferase activity"/>
    <property type="evidence" value="ECO:0007669"/>
    <property type="project" value="UniProtKB-KW"/>
</dbReference>
<dbReference type="InterPro" id="IPR029044">
    <property type="entry name" value="Nucleotide-diphossugar_trans"/>
</dbReference>
<dbReference type="Proteomes" id="UP001293718">
    <property type="component" value="Unassembled WGS sequence"/>
</dbReference>
<proteinExistence type="predicted"/>
<keyword evidence="5" id="KW-1185">Reference proteome</keyword>
<feature type="region of interest" description="Disordered" evidence="2">
    <location>
        <begin position="196"/>
        <end position="215"/>
    </location>
</feature>
<accession>A0ABU5IL62</accession>
<evidence type="ECO:0000259" key="3">
    <source>
        <dbReference type="Pfam" id="PF12804"/>
    </source>
</evidence>